<reference evidence="2 3" key="1">
    <citation type="journal article" date="2013" name="Antonie Van Leeuwenhoek">
        <title>Dongia rigui sp. nov., isolated from freshwater of a large wetland in Korea.</title>
        <authorList>
            <person name="Baik K.S."/>
            <person name="Hwang Y.M."/>
            <person name="Choi J.S."/>
            <person name="Kwon J."/>
            <person name="Seong C.N."/>
        </authorList>
    </citation>
    <scope>NUCLEOTIDE SEQUENCE [LARGE SCALE GENOMIC DNA]</scope>
    <source>
        <strain evidence="2 3">04SU4-P</strain>
    </source>
</reference>
<name>A0ABU5E293_9PROT</name>
<dbReference type="SUPFAM" id="SSF110849">
    <property type="entry name" value="ParB/Sulfiredoxin"/>
    <property type="match status" value="1"/>
</dbReference>
<dbReference type="InterPro" id="IPR036086">
    <property type="entry name" value="ParB/Sulfiredoxin_sf"/>
</dbReference>
<accession>A0ABU5E293</accession>
<evidence type="ECO:0000313" key="2">
    <source>
        <dbReference type="EMBL" id="MDY0873722.1"/>
    </source>
</evidence>
<protein>
    <submittedName>
        <fullName evidence="2">ParB N-terminal domain-containing protein</fullName>
    </submittedName>
</protein>
<dbReference type="InterPro" id="IPR003115">
    <property type="entry name" value="ParB_N"/>
</dbReference>
<comment type="caution">
    <text evidence="2">The sequence shown here is derived from an EMBL/GenBank/DDBJ whole genome shotgun (WGS) entry which is preliminary data.</text>
</comment>
<sequence>MRAVKVKIADIYVPTALRAPIDAAKVEALALSIADQGQQEPILVRQDKDRYVLVGGLHRVEACKALGEVTIIANLVQARKH</sequence>
<gene>
    <name evidence="2" type="ORF">SMD31_17410</name>
</gene>
<proteinExistence type="predicted"/>
<dbReference type="RefSeq" id="WP_320502195.1">
    <property type="nucleotide sequence ID" value="NZ_JAXCLX010000003.1"/>
</dbReference>
<evidence type="ECO:0000313" key="3">
    <source>
        <dbReference type="Proteomes" id="UP001271769"/>
    </source>
</evidence>
<keyword evidence="3" id="KW-1185">Reference proteome</keyword>
<feature type="domain" description="ParB-like N-terminal" evidence="1">
    <location>
        <begin position="4"/>
        <end position="79"/>
    </location>
</feature>
<dbReference type="SMART" id="SM00470">
    <property type="entry name" value="ParB"/>
    <property type="match status" value="1"/>
</dbReference>
<dbReference type="EMBL" id="JAXCLX010000003">
    <property type="protein sequence ID" value="MDY0873722.1"/>
    <property type="molecule type" value="Genomic_DNA"/>
</dbReference>
<dbReference type="Pfam" id="PF02195">
    <property type="entry name" value="ParB_N"/>
    <property type="match status" value="1"/>
</dbReference>
<dbReference type="Proteomes" id="UP001271769">
    <property type="component" value="Unassembled WGS sequence"/>
</dbReference>
<evidence type="ECO:0000259" key="1">
    <source>
        <dbReference type="SMART" id="SM00470"/>
    </source>
</evidence>
<organism evidence="2 3">
    <name type="scientific">Dongia rigui</name>
    <dbReference type="NCBI Taxonomy" id="940149"/>
    <lineage>
        <taxon>Bacteria</taxon>
        <taxon>Pseudomonadati</taxon>
        <taxon>Pseudomonadota</taxon>
        <taxon>Alphaproteobacteria</taxon>
        <taxon>Rhodospirillales</taxon>
        <taxon>Dongiaceae</taxon>
        <taxon>Dongia</taxon>
    </lineage>
</organism>
<dbReference type="Gene3D" id="3.90.1530.30">
    <property type="match status" value="1"/>
</dbReference>